<evidence type="ECO:0008006" key="5">
    <source>
        <dbReference type="Google" id="ProtNLM"/>
    </source>
</evidence>
<comment type="similarity">
    <text evidence="1">Belongs to the TolB family.</text>
</comment>
<evidence type="ECO:0000256" key="1">
    <source>
        <dbReference type="ARBA" id="ARBA00009820"/>
    </source>
</evidence>
<dbReference type="InterPro" id="IPR011042">
    <property type="entry name" value="6-blade_b-propeller_TolB-like"/>
</dbReference>
<keyword evidence="2" id="KW-0732">Signal</keyword>
<evidence type="ECO:0000313" key="3">
    <source>
        <dbReference type="EMBL" id="MCW9713893.1"/>
    </source>
</evidence>
<gene>
    <name evidence="3" type="ORF">LQ318_13360</name>
</gene>
<organism evidence="3 4">
    <name type="scientific">Fodinibius salicampi</name>
    <dbReference type="NCBI Taxonomy" id="1920655"/>
    <lineage>
        <taxon>Bacteria</taxon>
        <taxon>Pseudomonadati</taxon>
        <taxon>Balneolota</taxon>
        <taxon>Balneolia</taxon>
        <taxon>Balneolales</taxon>
        <taxon>Balneolaceae</taxon>
        <taxon>Fodinibius</taxon>
    </lineage>
</organism>
<dbReference type="Proteomes" id="UP001207337">
    <property type="component" value="Unassembled WGS sequence"/>
</dbReference>
<sequence>MRNFLVLLLLFCGICTYAQAQFYTTQYRPPQQLEQLRTPHFKIVYATGNDSIALRTGQILEEQYGSVQKLVGGELNDFPVILNDYNDRSNGFVTSHHFRSEIEFPPIKGKSLNPQTGGWLENVVPHELVHALQYSNLGSNNLPQFISLFSPDVARSFHGAIPSGINEGLAVYHETKSVSAQGGRGNFPLFTNQFKATFKSNRRWSMGQMLQRSSDTRPFNRHYIGGYAFTNWLHQNFGENISRETLSFYMNYPFLGYGAALRHTTGKWPGQLYDQLVKDKQKTLRGPSSSYQTLSIPFKGREIRRPKWLSDSTLVFYGSFYNARPGFYRYDLDSEEIKRILTTNSVGDYRYDLSGDRSKMIFGYYQADPIYDNTTKAELLEFDFSTNTRKQITKGGRVYAPTYVKDDELWALQTRPASSAITSVTADSISEVFSRRDYEITAVTAHPKSHQHQIAIIANKDGNQALWIARRSQLSQELHGTPDVSFKNGSVFDPEWHPDENKLLFSSDFTGIQQLYEFNLDENTIREMTNTPFNAFEGSYSPDGQRIAFIRQHKNERLPAILNQSDFLNKTIEPDKWQTSETTTTVTTSPVVSDSVYAQSKHWETDTYTTGGRWLKPRTILPSFKEVGNSNNYQAGFALHSNSLLADQSYSAEFTYFKDRSWYEITYQNKSFFPGFKAKLYSEPDYLAFEQEDRGLFTLLRQNRALSLSIPLNVRLNNNIYSSSVYIEPEIRYSQIRFFDTREELPSSDFSDLAVANLYSQFNIRLQQNIRDVQPNTGITLFSEIEHYLSDRELSFAVNNGEIQLTQPQSTALRAGMFSYFSPLRRWNQSFRVGLQGLTQSGLIFNNQSLVSDGFSEKVLPTANNLLSLSTRYTIPLAFADNGGFLLPFYLKNLYLVAFSNSVTSPASTNWYERSRSVFGLQLRMQFRISNLSFDIGAGYGYEPTRKNHQFFIDSF</sequence>
<feature type="signal peptide" evidence="2">
    <location>
        <begin position="1"/>
        <end position="20"/>
    </location>
</feature>
<evidence type="ECO:0000313" key="4">
    <source>
        <dbReference type="Proteomes" id="UP001207337"/>
    </source>
</evidence>
<reference evidence="3 4" key="1">
    <citation type="submission" date="2021-11" db="EMBL/GenBank/DDBJ databases">
        <title>Aliifidinibius sp. nov., a new bacterium isolated from saline soil.</title>
        <authorList>
            <person name="Galisteo C."/>
            <person name="De La Haba R."/>
            <person name="Sanchez-Porro C."/>
            <person name="Ventosa A."/>
        </authorList>
    </citation>
    <scope>NUCLEOTIDE SEQUENCE [LARGE SCALE GENOMIC DNA]</scope>
    <source>
        <strain evidence="3 4">KACC 190600</strain>
    </source>
</reference>
<dbReference type="PANTHER" id="PTHR36842">
    <property type="entry name" value="PROTEIN TOLB HOMOLOG"/>
    <property type="match status" value="1"/>
</dbReference>
<keyword evidence="4" id="KW-1185">Reference proteome</keyword>
<feature type="chain" id="PRO_5046547230" description="WD40-like Beta Propeller Repeat" evidence="2">
    <location>
        <begin position="21"/>
        <end position="956"/>
    </location>
</feature>
<accession>A0ABT3Q1C4</accession>
<protein>
    <recommendedName>
        <fullName evidence="5">WD40-like Beta Propeller Repeat</fullName>
    </recommendedName>
</protein>
<dbReference type="SUPFAM" id="SSF82171">
    <property type="entry name" value="DPP6 N-terminal domain-like"/>
    <property type="match status" value="1"/>
</dbReference>
<dbReference type="EMBL" id="JAJNDC010000003">
    <property type="protein sequence ID" value="MCW9713893.1"/>
    <property type="molecule type" value="Genomic_DNA"/>
</dbReference>
<dbReference type="PANTHER" id="PTHR36842:SF1">
    <property type="entry name" value="PROTEIN TOLB"/>
    <property type="match status" value="1"/>
</dbReference>
<evidence type="ECO:0000256" key="2">
    <source>
        <dbReference type="SAM" id="SignalP"/>
    </source>
</evidence>
<proteinExistence type="inferred from homology"/>
<dbReference type="RefSeq" id="WP_265790892.1">
    <property type="nucleotide sequence ID" value="NZ_BAABRS010000003.1"/>
</dbReference>
<dbReference type="Pfam" id="PF07676">
    <property type="entry name" value="PD40"/>
    <property type="match status" value="1"/>
</dbReference>
<comment type="caution">
    <text evidence="3">The sequence shown here is derived from an EMBL/GenBank/DDBJ whole genome shotgun (WGS) entry which is preliminary data.</text>
</comment>
<name>A0ABT3Q1C4_9BACT</name>
<dbReference type="Gene3D" id="2.120.10.30">
    <property type="entry name" value="TolB, C-terminal domain"/>
    <property type="match status" value="2"/>
</dbReference>
<dbReference type="InterPro" id="IPR011659">
    <property type="entry name" value="WD40"/>
</dbReference>